<reference evidence="2" key="1">
    <citation type="submission" date="2024-03" db="EMBL/GenBank/DDBJ databases">
        <title>WGS assembly of Saponaria officinalis var. Norfolk2.</title>
        <authorList>
            <person name="Jenkins J."/>
            <person name="Shu S."/>
            <person name="Grimwood J."/>
            <person name="Barry K."/>
            <person name="Goodstein D."/>
            <person name="Schmutz J."/>
            <person name="Leebens-Mack J."/>
            <person name="Osbourn A."/>
        </authorList>
    </citation>
    <scope>NUCLEOTIDE SEQUENCE [LARGE SCALE GENOMIC DNA]</scope>
    <source>
        <strain evidence="2">JIC</strain>
    </source>
</reference>
<keyword evidence="3" id="KW-1185">Reference proteome</keyword>
<organism evidence="2 3">
    <name type="scientific">Saponaria officinalis</name>
    <name type="common">Common soapwort</name>
    <name type="synonym">Lychnis saponaria</name>
    <dbReference type="NCBI Taxonomy" id="3572"/>
    <lineage>
        <taxon>Eukaryota</taxon>
        <taxon>Viridiplantae</taxon>
        <taxon>Streptophyta</taxon>
        <taxon>Embryophyta</taxon>
        <taxon>Tracheophyta</taxon>
        <taxon>Spermatophyta</taxon>
        <taxon>Magnoliopsida</taxon>
        <taxon>eudicotyledons</taxon>
        <taxon>Gunneridae</taxon>
        <taxon>Pentapetalae</taxon>
        <taxon>Caryophyllales</taxon>
        <taxon>Caryophyllaceae</taxon>
        <taxon>Caryophylleae</taxon>
        <taxon>Saponaria</taxon>
    </lineage>
</organism>
<gene>
    <name evidence="2" type="ORF">RND81_10G182400</name>
</gene>
<evidence type="ECO:0000256" key="1">
    <source>
        <dbReference type="SAM" id="MobiDB-lite"/>
    </source>
</evidence>
<dbReference type="AlphaFoldDB" id="A0AAW1I570"/>
<sequence length="112" mass="12555">MLSTHIGLNPSIASNPKHQRKSKITSHETEISVFEASDADQQNLVCQQHERQRPSEHVSPPCCVLPSTHFTKRLMLLRGNGLENSTFKGVLSLQSSSNQTTFIFIPTPTNWQ</sequence>
<dbReference type="Proteomes" id="UP001443914">
    <property type="component" value="Unassembled WGS sequence"/>
</dbReference>
<name>A0AAW1I570_SAPOF</name>
<accession>A0AAW1I570</accession>
<comment type="caution">
    <text evidence="2">The sequence shown here is derived from an EMBL/GenBank/DDBJ whole genome shotgun (WGS) entry which is preliminary data.</text>
</comment>
<evidence type="ECO:0000313" key="3">
    <source>
        <dbReference type="Proteomes" id="UP001443914"/>
    </source>
</evidence>
<proteinExistence type="predicted"/>
<protein>
    <submittedName>
        <fullName evidence="2">Uncharacterized protein</fullName>
    </submittedName>
</protein>
<evidence type="ECO:0000313" key="2">
    <source>
        <dbReference type="EMBL" id="KAK9684043.1"/>
    </source>
</evidence>
<dbReference type="EMBL" id="JBDFQZ010000010">
    <property type="protein sequence ID" value="KAK9684043.1"/>
    <property type="molecule type" value="Genomic_DNA"/>
</dbReference>
<feature type="region of interest" description="Disordered" evidence="1">
    <location>
        <begin position="1"/>
        <end position="26"/>
    </location>
</feature>